<dbReference type="RefSeq" id="WP_408084012.1">
    <property type="nucleotide sequence ID" value="NZ_JBELPZ010000003.1"/>
</dbReference>
<protein>
    <submittedName>
        <fullName evidence="1">Uncharacterized protein</fullName>
    </submittedName>
</protein>
<dbReference type="EMBL" id="JBELPZ010000003">
    <property type="protein sequence ID" value="MFL9843760.1"/>
    <property type="molecule type" value="Genomic_DNA"/>
</dbReference>
<reference evidence="1 2" key="1">
    <citation type="submission" date="2024-06" db="EMBL/GenBank/DDBJ databases">
        <authorList>
            <person name="Kaempfer P."/>
            <person name="Viver T."/>
        </authorList>
    </citation>
    <scope>NUCLEOTIDE SEQUENCE [LARGE SCALE GENOMIC DNA]</scope>
    <source>
        <strain evidence="1 2">ST-119</strain>
    </source>
</reference>
<accession>A0ABW8YUW7</accession>
<sequence>MSQQTTNDFTYTINGYYHNPAQASLFVCLPPELRKGEYIFGNQYNISQNINGSHLNAVAILFKCDDNTTPLFNSAQTYYKKQFNLTSFSSSHSGARPYDINADKTLIVFFHDDSFNQNHDLEILYNMIPDAYNKITTDQQPYNTQIAEKEPRRAGMSIVPKF</sequence>
<gene>
    <name evidence="1" type="ORF">ABS766_04940</name>
</gene>
<evidence type="ECO:0000313" key="1">
    <source>
        <dbReference type="EMBL" id="MFL9843760.1"/>
    </source>
</evidence>
<name>A0ABW8YUW7_9FLAO</name>
<proteinExistence type="predicted"/>
<dbReference type="Proteomes" id="UP001629156">
    <property type="component" value="Unassembled WGS sequence"/>
</dbReference>
<keyword evidence="2" id="KW-1185">Reference proteome</keyword>
<organism evidence="1 2">
    <name type="scientific">Flavobacterium rhizosphaerae</name>
    <dbReference type="NCBI Taxonomy" id="3163298"/>
    <lineage>
        <taxon>Bacteria</taxon>
        <taxon>Pseudomonadati</taxon>
        <taxon>Bacteroidota</taxon>
        <taxon>Flavobacteriia</taxon>
        <taxon>Flavobacteriales</taxon>
        <taxon>Flavobacteriaceae</taxon>
        <taxon>Flavobacterium</taxon>
    </lineage>
</organism>
<comment type="caution">
    <text evidence="1">The sequence shown here is derived from an EMBL/GenBank/DDBJ whole genome shotgun (WGS) entry which is preliminary data.</text>
</comment>
<evidence type="ECO:0000313" key="2">
    <source>
        <dbReference type="Proteomes" id="UP001629156"/>
    </source>
</evidence>